<feature type="compositionally biased region" description="Basic and acidic residues" evidence="1">
    <location>
        <begin position="1"/>
        <end position="17"/>
    </location>
</feature>
<dbReference type="EMBL" id="JAINUG010000219">
    <property type="protein sequence ID" value="KAJ8387005.1"/>
    <property type="molecule type" value="Genomic_DNA"/>
</dbReference>
<accession>A0AAD7RMX8</accession>
<feature type="compositionally biased region" description="Basic residues" evidence="1">
    <location>
        <begin position="22"/>
        <end position="41"/>
    </location>
</feature>
<feature type="region of interest" description="Disordered" evidence="1">
    <location>
        <begin position="1"/>
        <end position="83"/>
    </location>
</feature>
<name>A0AAD7RMX8_9TELE</name>
<gene>
    <name evidence="2" type="ORF">AAFF_G00161820</name>
</gene>
<reference evidence="2" key="1">
    <citation type="journal article" date="2023" name="Science">
        <title>Genome structures resolve the early diversification of teleost fishes.</title>
        <authorList>
            <person name="Parey E."/>
            <person name="Louis A."/>
            <person name="Montfort J."/>
            <person name="Bouchez O."/>
            <person name="Roques C."/>
            <person name="Iampietro C."/>
            <person name="Lluch J."/>
            <person name="Castinel A."/>
            <person name="Donnadieu C."/>
            <person name="Desvignes T."/>
            <person name="Floi Bucao C."/>
            <person name="Jouanno E."/>
            <person name="Wen M."/>
            <person name="Mejri S."/>
            <person name="Dirks R."/>
            <person name="Jansen H."/>
            <person name="Henkel C."/>
            <person name="Chen W.J."/>
            <person name="Zahm M."/>
            <person name="Cabau C."/>
            <person name="Klopp C."/>
            <person name="Thompson A.W."/>
            <person name="Robinson-Rechavi M."/>
            <person name="Braasch I."/>
            <person name="Lecointre G."/>
            <person name="Bobe J."/>
            <person name="Postlethwait J.H."/>
            <person name="Berthelot C."/>
            <person name="Roest Crollius H."/>
            <person name="Guiguen Y."/>
        </authorList>
    </citation>
    <scope>NUCLEOTIDE SEQUENCE</scope>
    <source>
        <strain evidence="2">NC1722</strain>
    </source>
</reference>
<dbReference type="Proteomes" id="UP001221898">
    <property type="component" value="Unassembled WGS sequence"/>
</dbReference>
<organism evidence="2 3">
    <name type="scientific">Aldrovandia affinis</name>
    <dbReference type="NCBI Taxonomy" id="143900"/>
    <lineage>
        <taxon>Eukaryota</taxon>
        <taxon>Metazoa</taxon>
        <taxon>Chordata</taxon>
        <taxon>Craniata</taxon>
        <taxon>Vertebrata</taxon>
        <taxon>Euteleostomi</taxon>
        <taxon>Actinopterygii</taxon>
        <taxon>Neopterygii</taxon>
        <taxon>Teleostei</taxon>
        <taxon>Notacanthiformes</taxon>
        <taxon>Halosauridae</taxon>
        <taxon>Aldrovandia</taxon>
    </lineage>
</organism>
<evidence type="ECO:0000256" key="1">
    <source>
        <dbReference type="SAM" id="MobiDB-lite"/>
    </source>
</evidence>
<proteinExistence type="predicted"/>
<sequence>MSPKIHLEERETGESRAPRAVRYQHHERARARSQSRRRKREERRVPDAEQNSRSPPACESEAVSSPRLPAPPLSARSTVTFLS</sequence>
<evidence type="ECO:0000313" key="3">
    <source>
        <dbReference type="Proteomes" id="UP001221898"/>
    </source>
</evidence>
<keyword evidence="3" id="KW-1185">Reference proteome</keyword>
<comment type="caution">
    <text evidence="2">The sequence shown here is derived from an EMBL/GenBank/DDBJ whole genome shotgun (WGS) entry which is preliminary data.</text>
</comment>
<protein>
    <submittedName>
        <fullName evidence="2">Uncharacterized protein</fullName>
    </submittedName>
</protein>
<dbReference type="AlphaFoldDB" id="A0AAD7RMX8"/>
<evidence type="ECO:0000313" key="2">
    <source>
        <dbReference type="EMBL" id="KAJ8387005.1"/>
    </source>
</evidence>